<accession>A0A165VQZ9</accession>
<organism evidence="2 3">
    <name type="scientific">Neolentinus lepideus HHB14362 ss-1</name>
    <dbReference type="NCBI Taxonomy" id="1314782"/>
    <lineage>
        <taxon>Eukaryota</taxon>
        <taxon>Fungi</taxon>
        <taxon>Dikarya</taxon>
        <taxon>Basidiomycota</taxon>
        <taxon>Agaricomycotina</taxon>
        <taxon>Agaricomycetes</taxon>
        <taxon>Gloeophyllales</taxon>
        <taxon>Gloeophyllaceae</taxon>
        <taxon>Neolentinus</taxon>
    </lineage>
</organism>
<gene>
    <name evidence="2" type="ORF">NEOLEDRAFT_1126830</name>
</gene>
<dbReference type="AlphaFoldDB" id="A0A165VQZ9"/>
<name>A0A165VQZ9_9AGAM</name>
<dbReference type="Proteomes" id="UP000076761">
    <property type="component" value="Unassembled WGS sequence"/>
</dbReference>
<evidence type="ECO:0000313" key="3">
    <source>
        <dbReference type="Proteomes" id="UP000076761"/>
    </source>
</evidence>
<reference evidence="2 3" key="1">
    <citation type="journal article" date="2016" name="Mol. Biol. Evol.">
        <title>Comparative Genomics of Early-Diverging Mushroom-Forming Fungi Provides Insights into the Origins of Lignocellulose Decay Capabilities.</title>
        <authorList>
            <person name="Nagy L.G."/>
            <person name="Riley R."/>
            <person name="Tritt A."/>
            <person name="Adam C."/>
            <person name="Daum C."/>
            <person name="Floudas D."/>
            <person name="Sun H."/>
            <person name="Yadav J.S."/>
            <person name="Pangilinan J."/>
            <person name="Larsson K.H."/>
            <person name="Matsuura K."/>
            <person name="Barry K."/>
            <person name="Labutti K."/>
            <person name="Kuo R."/>
            <person name="Ohm R.A."/>
            <person name="Bhattacharya S.S."/>
            <person name="Shirouzu T."/>
            <person name="Yoshinaga Y."/>
            <person name="Martin F.M."/>
            <person name="Grigoriev I.V."/>
            <person name="Hibbett D.S."/>
        </authorList>
    </citation>
    <scope>NUCLEOTIDE SEQUENCE [LARGE SCALE GENOMIC DNA]</scope>
    <source>
        <strain evidence="2 3">HHB14362 ss-1</strain>
    </source>
</reference>
<dbReference type="InParanoid" id="A0A165VQZ9"/>
<feature type="region of interest" description="Disordered" evidence="1">
    <location>
        <begin position="51"/>
        <end position="73"/>
    </location>
</feature>
<dbReference type="EMBL" id="KV425552">
    <property type="protein sequence ID" value="KZT30054.1"/>
    <property type="molecule type" value="Genomic_DNA"/>
</dbReference>
<evidence type="ECO:0000313" key="2">
    <source>
        <dbReference type="EMBL" id="KZT30054.1"/>
    </source>
</evidence>
<keyword evidence="3" id="KW-1185">Reference proteome</keyword>
<protein>
    <submittedName>
        <fullName evidence="2">Uncharacterized protein</fullName>
    </submittedName>
</protein>
<sequence length="73" mass="7814">MQRWIISFIASDTHASACGEAVIRSDKPMRSTAKSGLAVYALWSIIPAGSHVQKLPTPSQGSREMKNKKGSAA</sequence>
<evidence type="ECO:0000256" key="1">
    <source>
        <dbReference type="SAM" id="MobiDB-lite"/>
    </source>
</evidence>
<proteinExistence type="predicted"/>